<dbReference type="Gene3D" id="1.20.81.30">
    <property type="entry name" value="Type II secretion system (T2SS), domain F"/>
    <property type="match status" value="1"/>
</dbReference>
<protein>
    <submittedName>
        <fullName evidence="8">Type II secretion system protein F</fullName>
    </submittedName>
</protein>
<keyword evidence="2" id="KW-1003">Cell membrane</keyword>
<reference evidence="8 9" key="1">
    <citation type="submission" date="2019-03" db="EMBL/GenBank/DDBJ databases">
        <title>Genomics of glacier-inhabiting Cryobacterium strains.</title>
        <authorList>
            <person name="Liu Q."/>
            <person name="Xin Y.-H."/>
        </authorList>
    </citation>
    <scope>NUCLEOTIDE SEQUENCE [LARGE SCALE GENOMIC DNA]</scope>
    <source>
        <strain evidence="8 9">TMT2-16</strain>
    </source>
</reference>
<keyword evidence="3 6" id="KW-0812">Transmembrane</keyword>
<gene>
    <name evidence="8" type="ORF">E3T25_16490</name>
</gene>
<evidence type="ECO:0000313" key="9">
    <source>
        <dbReference type="Proteomes" id="UP000297851"/>
    </source>
</evidence>
<evidence type="ECO:0000256" key="5">
    <source>
        <dbReference type="ARBA" id="ARBA00023136"/>
    </source>
</evidence>
<comment type="caution">
    <text evidence="8">The sequence shown here is derived from an EMBL/GenBank/DDBJ whole genome shotgun (WGS) entry which is preliminary data.</text>
</comment>
<keyword evidence="5 6" id="KW-0472">Membrane</keyword>
<evidence type="ECO:0000256" key="4">
    <source>
        <dbReference type="ARBA" id="ARBA00022989"/>
    </source>
</evidence>
<evidence type="ECO:0000259" key="7">
    <source>
        <dbReference type="Pfam" id="PF00482"/>
    </source>
</evidence>
<evidence type="ECO:0000256" key="3">
    <source>
        <dbReference type="ARBA" id="ARBA00022692"/>
    </source>
</evidence>
<accession>A0ABY2J1P6</accession>
<organism evidence="8 9">
    <name type="scientific">Cryobacterium sandaracinum</name>
    <dbReference type="NCBI Taxonomy" id="1259247"/>
    <lineage>
        <taxon>Bacteria</taxon>
        <taxon>Bacillati</taxon>
        <taxon>Actinomycetota</taxon>
        <taxon>Actinomycetes</taxon>
        <taxon>Micrococcales</taxon>
        <taxon>Microbacteriaceae</taxon>
        <taxon>Cryobacterium</taxon>
    </lineage>
</organism>
<comment type="subcellular location">
    <subcellularLocation>
        <location evidence="1">Cell membrane</location>
        <topology evidence="1">Multi-pass membrane protein</topology>
    </subcellularLocation>
</comment>
<keyword evidence="9" id="KW-1185">Reference proteome</keyword>
<evidence type="ECO:0000313" key="8">
    <source>
        <dbReference type="EMBL" id="TFC98858.1"/>
    </source>
</evidence>
<dbReference type="Pfam" id="PF00482">
    <property type="entry name" value="T2SSF"/>
    <property type="match status" value="1"/>
</dbReference>
<feature type="transmembrane region" description="Helical" evidence="6">
    <location>
        <begin position="208"/>
        <end position="232"/>
    </location>
</feature>
<name>A0ABY2J1P6_9MICO</name>
<dbReference type="PANTHER" id="PTHR35007:SF1">
    <property type="entry name" value="PILUS ASSEMBLY PROTEIN"/>
    <property type="match status" value="1"/>
</dbReference>
<feature type="transmembrane region" description="Helical" evidence="6">
    <location>
        <begin position="28"/>
        <end position="50"/>
    </location>
</feature>
<dbReference type="EMBL" id="SOGO01000044">
    <property type="protein sequence ID" value="TFC98858.1"/>
    <property type="molecule type" value="Genomic_DNA"/>
</dbReference>
<feature type="domain" description="Type II secretion system protein GspF" evidence="7">
    <location>
        <begin position="69"/>
        <end position="194"/>
    </location>
</feature>
<evidence type="ECO:0000256" key="1">
    <source>
        <dbReference type="ARBA" id="ARBA00004651"/>
    </source>
</evidence>
<dbReference type="Proteomes" id="UP000297851">
    <property type="component" value="Unassembled WGS sequence"/>
</dbReference>
<feature type="transmembrane region" description="Helical" evidence="6">
    <location>
        <begin position="177"/>
        <end position="196"/>
    </location>
</feature>
<keyword evidence="4 6" id="KW-1133">Transmembrane helix</keyword>
<evidence type="ECO:0000256" key="6">
    <source>
        <dbReference type="SAM" id="Phobius"/>
    </source>
</evidence>
<sequence length="236" mass="25354">MQPSGFVLMVLSTSTVLALTGLLLGNGTFWAIPLLATFAALGPIGAKAFLHVRAGQRRAKFAEQLDETLALLAGGLRAGHSLLRAVDAASQETPSPSADELARVVNETRIGRDLGDALDNTATRMRSEDFQWVAQAIAVNREVGGNLSEVLDRVGHTIRERNEIRRQVKSLAAEGKMSAWVLILLPIGVFTFLLLTQPNYFAGFFGSIWGIAALVVAAILLVAGSLWMMAVVKVKF</sequence>
<evidence type="ECO:0000256" key="2">
    <source>
        <dbReference type="ARBA" id="ARBA00022475"/>
    </source>
</evidence>
<dbReference type="PANTHER" id="PTHR35007">
    <property type="entry name" value="INTEGRAL MEMBRANE PROTEIN-RELATED"/>
    <property type="match status" value="1"/>
</dbReference>
<dbReference type="InterPro" id="IPR042094">
    <property type="entry name" value="T2SS_GspF_sf"/>
</dbReference>
<dbReference type="InterPro" id="IPR018076">
    <property type="entry name" value="T2SS_GspF_dom"/>
</dbReference>
<proteinExistence type="predicted"/>